<gene>
    <name evidence="1" type="ORF">PACLA_8A038351</name>
</gene>
<dbReference type="AlphaFoldDB" id="A0A6S7LKF7"/>
<reference evidence="1" key="1">
    <citation type="submission" date="2020-04" db="EMBL/GenBank/DDBJ databases">
        <authorList>
            <person name="Alioto T."/>
            <person name="Alioto T."/>
            <person name="Gomez Garrido J."/>
        </authorList>
    </citation>
    <scope>NUCLEOTIDE SEQUENCE</scope>
    <source>
        <strain evidence="1">A484AB</strain>
    </source>
</reference>
<proteinExistence type="predicted"/>
<keyword evidence="2" id="KW-1185">Reference proteome</keyword>
<accession>A0A6S7LKF7</accession>
<comment type="caution">
    <text evidence="1">The sequence shown here is derived from an EMBL/GenBank/DDBJ whole genome shotgun (WGS) entry which is preliminary data.</text>
</comment>
<protein>
    <submittedName>
        <fullName evidence="1">Uncharacterized protein</fullName>
    </submittedName>
</protein>
<evidence type="ECO:0000313" key="2">
    <source>
        <dbReference type="Proteomes" id="UP001152795"/>
    </source>
</evidence>
<evidence type="ECO:0000313" key="1">
    <source>
        <dbReference type="EMBL" id="CAB4037792.1"/>
    </source>
</evidence>
<sequence length="194" mass="22433">MERFTRFVDYLGFSLTNENYAAYQDLFRSFEQFCNMNTGISQELQFIRWHRQYSSTPPTTPTTAVVTPTLLQPEPLHLPTKLATLPDQTCFNTFSLERTTQQANMEPQTIQGEPNIIEQTLLETLNSSEDENSETTFEQHEISDIIMSINESHPEPTIASQNKLQLLLKTSQDYRTNMRKKQNDDAQKQGFEAQ</sequence>
<feature type="non-terminal residue" evidence="1">
    <location>
        <position position="194"/>
    </location>
</feature>
<dbReference type="Proteomes" id="UP001152795">
    <property type="component" value="Unassembled WGS sequence"/>
</dbReference>
<name>A0A6S7LKF7_PARCT</name>
<organism evidence="1 2">
    <name type="scientific">Paramuricea clavata</name>
    <name type="common">Red gorgonian</name>
    <name type="synonym">Violescent sea-whip</name>
    <dbReference type="NCBI Taxonomy" id="317549"/>
    <lineage>
        <taxon>Eukaryota</taxon>
        <taxon>Metazoa</taxon>
        <taxon>Cnidaria</taxon>
        <taxon>Anthozoa</taxon>
        <taxon>Octocorallia</taxon>
        <taxon>Malacalcyonacea</taxon>
        <taxon>Plexauridae</taxon>
        <taxon>Paramuricea</taxon>
    </lineage>
</organism>
<dbReference type="EMBL" id="CACRXK020023470">
    <property type="protein sequence ID" value="CAB4037792.1"/>
    <property type="molecule type" value="Genomic_DNA"/>
</dbReference>